<dbReference type="STRING" id="670052.PA27867_3599"/>
<dbReference type="KEGG" id="cart:PA27867_3599"/>
<keyword evidence="2" id="KW-1185">Reference proteome</keyword>
<reference evidence="1 2" key="1">
    <citation type="submission" date="2016-06" db="EMBL/GenBank/DDBJ databases">
        <title>Genome sequencing of Cryobacterium arcticum PAMC 27867.</title>
        <authorList>
            <person name="Lee J."/>
            <person name="Kim O.-S."/>
        </authorList>
    </citation>
    <scope>NUCLEOTIDE SEQUENCE [LARGE SCALE GENOMIC DNA]</scope>
    <source>
        <strain evidence="1 2">PAMC 27867</strain>
    </source>
</reference>
<dbReference type="RefSeq" id="WP_066598441.1">
    <property type="nucleotide sequence ID" value="NZ_CP016282.1"/>
</dbReference>
<dbReference type="OrthoDB" id="4571973at2"/>
<organism evidence="1 2">
    <name type="scientific">Cryobacterium arcticum</name>
    <dbReference type="NCBI Taxonomy" id="670052"/>
    <lineage>
        <taxon>Bacteria</taxon>
        <taxon>Bacillati</taxon>
        <taxon>Actinomycetota</taxon>
        <taxon>Actinomycetes</taxon>
        <taxon>Micrococcales</taxon>
        <taxon>Microbacteriaceae</taxon>
        <taxon>Cryobacterium</taxon>
    </lineage>
</organism>
<evidence type="ECO:0000313" key="1">
    <source>
        <dbReference type="EMBL" id="ANP74518.1"/>
    </source>
</evidence>
<dbReference type="Proteomes" id="UP000092582">
    <property type="component" value="Chromosome 1"/>
</dbReference>
<protein>
    <submittedName>
        <fullName evidence="1">Uncharacterized protein</fullName>
    </submittedName>
</protein>
<accession>A0A1B1BPQ4</accession>
<evidence type="ECO:0000313" key="2">
    <source>
        <dbReference type="Proteomes" id="UP000092582"/>
    </source>
</evidence>
<name>A0A1B1BPQ4_9MICO</name>
<dbReference type="AlphaFoldDB" id="A0A1B1BPQ4"/>
<dbReference type="EMBL" id="CP016282">
    <property type="protein sequence ID" value="ANP74518.1"/>
    <property type="molecule type" value="Genomic_DNA"/>
</dbReference>
<gene>
    <name evidence="1" type="ORF">PA27867_3599</name>
</gene>
<sequence length="125" mass="13436">MSEHSDLSKVIFSSRESDHWGYDAPEIMSICERLATHILAAGYTKKPRTVTTVEELDALPHGSVVMSVSDGETVVARKPPLGAYSPPTGGFWEKVGSELGTLAEDIIWDGPATIIYTPTDAGSET</sequence>
<proteinExistence type="predicted"/>